<dbReference type="Gene3D" id="3.40.50.1390">
    <property type="entry name" value="Resolvase, N-terminal catalytic domain"/>
    <property type="match status" value="1"/>
</dbReference>
<name>X1ILI0_9ZZZZ</name>
<comment type="caution">
    <text evidence="4">The sequence shown here is derived from an EMBL/GenBank/DDBJ whole genome shotgun (WGS) entry which is preliminary data.</text>
</comment>
<protein>
    <recommendedName>
        <fullName evidence="3">Resolvase/invertase-type recombinase catalytic domain-containing protein</fullName>
    </recommendedName>
</protein>
<dbReference type="AlphaFoldDB" id="X1ILI0"/>
<evidence type="ECO:0000313" key="4">
    <source>
        <dbReference type="EMBL" id="GAH83291.1"/>
    </source>
</evidence>
<gene>
    <name evidence="4" type="ORF">S03H2_55811</name>
</gene>
<dbReference type="PANTHER" id="PTHR30461:SF2">
    <property type="entry name" value="SERINE RECOMBINASE PINE-RELATED"/>
    <property type="match status" value="1"/>
</dbReference>
<proteinExistence type="predicted"/>
<keyword evidence="2" id="KW-0233">DNA recombination</keyword>
<evidence type="ECO:0000256" key="1">
    <source>
        <dbReference type="ARBA" id="ARBA00023125"/>
    </source>
</evidence>
<dbReference type="InterPro" id="IPR036162">
    <property type="entry name" value="Resolvase-like_N_sf"/>
</dbReference>
<keyword evidence="1" id="KW-0238">DNA-binding</keyword>
<dbReference type="PANTHER" id="PTHR30461">
    <property type="entry name" value="DNA-INVERTASE FROM LAMBDOID PROPHAGE"/>
    <property type="match status" value="1"/>
</dbReference>
<dbReference type="PROSITE" id="PS51736">
    <property type="entry name" value="RECOMBINASES_3"/>
    <property type="match status" value="1"/>
</dbReference>
<dbReference type="Pfam" id="PF00239">
    <property type="entry name" value="Resolvase"/>
    <property type="match status" value="1"/>
</dbReference>
<sequence>MKVVGYTRVSTEEQARSGFGLDAQKETIWDYAKKRKLGEVVFYEEKGVSGALEERPALAELMAVMYQGKVKT</sequence>
<evidence type="ECO:0000256" key="2">
    <source>
        <dbReference type="ARBA" id="ARBA00023172"/>
    </source>
</evidence>
<feature type="non-terminal residue" evidence="4">
    <location>
        <position position="72"/>
    </location>
</feature>
<dbReference type="GO" id="GO:0003677">
    <property type="term" value="F:DNA binding"/>
    <property type="evidence" value="ECO:0007669"/>
    <property type="project" value="UniProtKB-KW"/>
</dbReference>
<reference evidence="4" key="1">
    <citation type="journal article" date="2014" name="Front. Microbiol.">
        <title>High frequency of phylogenetically diverse reductive dehalogenase-homologous genes in deep subseafloor sedimentary metagenomes.</title>
        <authorList>
            <person name="Kawai M."/>
            <person name="Futagami T."/>
            <person name="Toyoda A."/>
            <person name="Takaki Y."/>
            <person name="Nishi S."/>
            <person name="Hori S."/>
            <person name="Arai W."/>
            <person name="Tsubouchi T."/>
            <person name="Morono Y."/>
            <person name="Uchiyama I."/>
            <person name="Ito T."/>
            <person name="Fujiyama A."/>
            <person name="Inagaki F."/>
            <person name="Takami H."/>
        </authorList>
    </citation>
    <scope>NUCLEOTIDE SEQUENCE</scope>
    <source>
        <strain evidence="4">Expedition CK06-06</strain>
    </source>
</reference>
<dbReference type="InterPro" id="IPR006119">
    <property type="entry name" value="Resolv_N"/>
</dbReference>
<dbReference type="GO" id="GO:0000150">
    <property type="term" value="F:DNA strand exchange activity"/>
    <property type="evidence" value="ECO:0007669"/>
    <property type="project" value="InterPro"/>
</dbReference>
<accession>X1ILI0</accession>
<evidence type="ECO:0000259" key="3">
    <source>
        <dbReference type="PROSITE" id="PS51736"/>
    </source>
</evidence>
<dbReference type="InterPro" id="IPR050639">
    <property type="entry name" value="SSR_resolvase"/>
</dbReference>
<dbReference type="EMBL" id="BARU01035686">
    <property type="protein sequence ID" value="GAH83291.1"/>
    <property type="molecule type" value="Genomic_DNA"/>
</dbReference>
<feature type="domain" description="Resolvase/invertase-type recombinase catalytic" evidence="3">
    <location>
        <begin position="2"/>
        <end position="72"/>
    </location>
</feature>
<organism evidence="4">
    <name type="scientific">marine sediment metagenome</name>
    <dbReference type="NCBI Taxonomy" id="412755"/>
    <lineage>
        <taxon>unclassified sequences</taxon>
        <taxon>metagenomes</taxon>
        <taxon>ecological metagenomes</taxon>
    </lineage>
</organism>
<dbReference type="SUPFAM" id="SSF53041">
    <property type="entry name" value="Resolvase-like"/>
    <property type="match status" value="1"/>
</dbReference>